<dbReference type="InterPro" id="IPR002695">
    <property type="entry name" value="PurH-like"/>
</dbReference>
<dbReference type="HAMAP" id="MF_00139">
    <property type="entry name" value="PurH"/>
    <property type="match status" value="1"/>
</dbReference>
<dbReference type="UniPathway" id="UPA00074">
    <property type="reaction ID" value="UER00133"/>
</dbReference>
<dbReference type="SUPFAM" id="SSF53927">
    <property type="entry name" value="Cytidine deaminase-like"/>
    <property type="match status" value="1"/>
</dbReference>
<sequence>MERFALISTSNKANIVDFARELRKKYGYSIISTGGTAELLRGEIGEVIDVSEYTGFPELMGGRIKTLHPKVHGGILCRRGVATDLEEARQYDISLIDLVVVNLYPFQETLGKPSVTENEIIEEIDIGGVTLLRAAAKNWEHVTVVCDPSDYSLVTSGLEDQNNIKDLRRTLAAKAFDHTARYDCSISGYFNRGRPAVLSSDRDDLPEILSLSYSKEKQLRYGENPHQNASLYGGFLGGCDQIQGKDLSYNNILDASAAINLVDEFNIPTTVILKHNNPCGVASAEDLGRAWEEAFATDMDAPFGGVVAVNREVDGEAAKLMSRVWLEIIIAPGFSYEAQQLFSKKKNLRLLVREKETIVQGGREIRTVEGGILVQDRDQMKDDPSTFKVVTQKEPNEVDWKALLFAWKVAKHVKSNAIVFASAERTLGIGAGQMSRVDSARFAVTKAEAAGLSLKGSAMASDGLIPFRDGLMTGANAGAAAVIQPGGSIRDEEVIDAANSEGMTMVFTGCRHFRH</sequence>
<dbReference type="InterPro" id="IPR011607">
    <property type="entry name" value="MGS-like_dom"/>
</dbReference>
<dbReference type="NCBIfam" id="NF002049">
    <property type="entry name" value="PRK00881.1"/>
    <property type="match status" value="1"/>
</dbReference>
<dbReference type="SMART" id="SM00798">
    <property type="entry name" value="AICARFT_IMPCHas"/>
    <property type="match status" value="1"/>
</dbReference>
<dbReference type="CDD" id="cd01421">
    <property type="entry name" value="IMPCH"/>
    <property type="match status" value="1"/>
</dbReference>
<comment type="pathway">
    <text evidence="2 10">Purine metabolism; IMP biosynthesis via de novo pathway; 5-formamido-1-(5-phospho-D-ribosyl)imidazole-4-carboxamide from 5-amino-1-(5-phospho-D-ribosyl)imidazole-4-carboxamide (10-formyl THF route): step 1/1.</text>
</comment>
<evidence type="ECO:0000256" key="5">
    <source>
        <dbReference type="ARBA" id="ARBA00022755"/>
    </source>
</evidence>
<dbReference type="PIRSF" id="PIRSF000414">
    <property type="entry name" value="AICARFT_IMPCHas"/>
    <property type="match status" value="1"/>
</dbReference>
<dbReference type="PANTHER" id="PTHR11692">
    <property type="entry name" value="BIFUNCTIONAL PURINE BIOSYNTHESIS PROTEIN PURH"/>
    <property type="match status" value="1"/>
</dbReference>
<dbReference type="AlphaFoldDB" id="A0A2Z4AGQ8"/>
<dbReference type="KEGG" id="mtar:DF168_01514"/>
<evidence type="ECO:0000256" key="2">
    <source>
        <dbReference type="ARBA" id="ARBA00004954"/>
    </source>
</evidence>
<keyword evidence="4 10" id="KW-0808">Transferase</keyword>
<dbReference type="Gene3D" id="3.40.50.1380">
    <property type="entry name" value="Methylglyoxal synthase-like domain"/>
    <property type="match status" value="1"/>
</dbReference>
<reference evidence="12 13" key="1">
    <citation type="submission" date="2018-06" db="EMBL/GenBank/DDBJ databases">
        <title>Draft Genome Sequence of a Novel Marine Bacterium Related to the Verrucomicrobia.</title>
        <authorList>
            <person name="Vosseberg J."/>
            <person name="Martijn J."/>
            <person name="Ettema T.J.G."/>
        </authorList>
    </citation>
    <scope>NUCLEOTIDE SEQUENCE [LARGE SCALE GENOMIC DNA]</scope>
    <source>
        <strain evidence="12">TARA_B100001123</strain>
    </source>
</reference>
<proteinExistence type="inferred from homology"/>
<dbReference type="FunFam" id="3.40.140.20:FF:000001">
    <property type="entry name" value="Bifunctional purine biosynthesis protein PurH"/>
    <property type="match status" value="1"/>
</dbReference>
<dbReference type="SUPFAM" id="SSF52335">
    <property type="entry name" value="Methylglyoxal synthase-like"/>
    <property type="match status" value="1"/>
</dbReference>
<dbReference type="Proteomes" id="UP000247465">
    <property type="component" value="Chromosome"/>
</dbReference>
<protein>
    <recommendedName>
        <fullName evidence="10">Bifunctional purine biosynthesis protein PurH</fullName>
    </recommendedName>
    <domain>
        <recommendedName>
            <fullName evidence="10">Phosphoribosylaminoimidazolecarboxamide formyltransferase</fullName>
            <ecNumber evidence="10">2.1.2.3</ecNumber>
        </recommendedName>
        <alternativeName>
            <fullName evidence="10">AICAR transformylase</fullName>
        </alternativeName>
    </domain>
    <domain>
        <recommendedName>
            <fullName evidence="10">IMP cyclohydrolase</fullName>
            <ecNumber evidence="10">3.5.4.10</ecNumber>
        </recommendedName>
        <alternativeName>
            <fullName evidence="10">ATIC</fullName>
        </alternativeName>
        <alternativeName>
            <fullName evidence="10">IMP synthase</fullName>
        </alternativeName>
        <alternativeName>
            <fullName evidence="10">Inosinicase</fullName>
        </alternativeName>
    </domain>
</protein>
<dbReference type="Pfam" id="PF01808">
    <property type="entry name" value="AICARFT_IMPCHas"/>
    <property type="match status" value="1"/>
</dbReference>
<dbReference type="GO" id="GO:0005829">
    <property type="term" value="C:cytosol"/>
    <property type="evidence" value="ECO:0007669"/>
    <property type="project" value="TreeGrafter"/>
</dbReference>
<dbReference type="GO" id="GO:0003937">
    <property type="term" value="F:IMP cyclohydrolase activity"/>
    <property type="evidence" value="ECO:0007669"/>
    <property type="project" value="UniProtKB-UniRule"/>
</dbReference>
<dbReference type="PANTHER" id="PTHR11692:SF0">
    <property type="entry name" value="BIFUNCTIONAL PURINE BIOSYNTHESIS PROTEIN ATIC"/>
    <property type="match status" value="1"/>
</dbReference>
<keyword evidence="6 10" id="KW-0378">Hydrolase</keyword>
<dbReference type="GO" id="GO:0006189">
    <property type="term" value="P:'de novo' IMP biosynthetic process"/>
    <property type="evidence" value="ECO:0007669"/>
    <property type="project" value="UniProtKB-UniRule"/>
</dbReference>
<keyword evidence="7 10" id="KW-0511">Multifunctional enzyme</keyword>
<evidence type="ECO:0000256" key="7">
    <source>
        <dbReference type="ARBA" id="ARBA00023268"/>
    </source>
</evidence>
<dbReference type="Gene3D" id="3.40.140.20">
    <property type="match status" value="2"/>
</dbReference>
<accession>A0A2Z4AGQ8</accession>
<dbReference type="InterPro" id="IPR036914">
    <property type="entry name" value="MGS-like_dom_sf"/>
</dbReference>
<evidence type="ECO:0000256" key="1">
    <source>
        <dbReference type="ARBA" id="ARBA00004844"/>
    </source>
</evidence>
<dbReference type="EC" id="3.5.4.10" evidence="10"/>
<evidence type="ECO:0000259" key="11">
    <source>
        <dbReference type="PROSITE" id="PS51855"/>
    </source>
</evidence>
<dbReference type="Pfam" id="PF02142">
    <property type="entry name" value="MGS"/>
    <property type="match status" value="1"/>
</dbReference>
<evidence type="ECO:0000256" key="8">
    <source>
        <dbReference type="ARBA" id="ARBA00050488"/>
    </source>
</evidence>
<evidence type="ECO:0000313" key="12">
    <source>
        <dbReference type="EMBL" id="AWT60308.1"/>
    </source>
</evidence>
<evidence type="ECO:0000256" key="9">
    <source>
        <dbReference type="ARBA" id="ARBA00050687"/>
    </source>
</evidence>
<dbReference type="NCBIfam" id="TIGR00355">
    <property type="entry name" value="purH"/>
    <property type="match status" value="1"/>
</dbReference>
<comment type="catalytic activity">
    <reaction evidence="8 10">
        <text>(6R)-10-formyltetrahydrofolate + 5-amino-1-(5-phospho-beta-D-ribosyl)imidazole-4-carboxamide = 5-formamido-1-(5-phospho-D-ribosyl)imidazole-4-carboxamide + (6S)-5,6,7,8-tetrahydrofolate</text>
        <dbReference type="Rhea" id="RHEA:22192"/>
        <dbReference type="ChEBI" id="CHEBI:57453"/>
        <dbReference type="ChEBI" id="CHEBI:58467"/>
        <dbReference type="ChEBI" id="CHEBI:58475"/>
        <dbReference type="ChEBI" id="CHEBI:195366"/>
        <dbReference type="EC" id="2.1.2.3"/>
    </reaction>
</comment>
<gene>
    <name evidence="10 12" type="primary">purH</name>
    <name evidence="12" type="ORF">DF168_01514</name>
</gene>
<feature type="domain" description="MGS-like" evidence="11">
    <location>
        <begin position="1"/>
        <end position="146"/>
    </location>
</feature>
<evidence type="ECO:0000256" key="3">
    <source>
        <dbReference type="ARBA" id="ARBA00007667"/>
    </source>
</evidence>
<name>A0A2Z4AGQ8_9BACT</name>
<dbReference type="EC" id="2.1.2.3" evidence="10"/>
<dbReference type="GO" id="GO:0004643">
    <property type="term" value="F:phosphoribosylaminoimidazolecarboxamide formyltransferase activity"/>
    <property type="evidence" value="ECO:0007669"/>
    <property type="project" value="UniProtKB-UniRule"/>
</dbReference>
<comment type="pathway">
    <text evidence="1 10">Purine metabolism; IMP biosynthesis via de novo pathway; IMP from 5-formamido-1-(5-phospho-D-ribosyl)imidazole-4-carboxamide: step 1/1.</text>
</comment>
<comment type="domain">
    <text evidence="10">The IMP cyclohydrolase activity resides in the N-terminal region.</text>
</comment>
<comment type="catalytic activity">
    <reaction evidence="9 10">
        <text>IMP + H2O = 5-formamido-1-(5-phospho-D-ribosyl)imidazole-4-carboxamide</text>
        <dbReference type="Rhea" id="RHEA:18445"/>
        <dbReference type="ChEBI" id="CHEBI:15377"/>
        <dbReference type="ChEBI" id="CHEBI:58053"/>
        <dbReference type="ChEBI" id="CHEBI:58467"/>
        <dbReference type="EC" id="3.5.4.10"/>
    </reaction>
</comment>
<evidence type="ECO:0000256" key="10">
    <source>
        <dbReference type="HAMAP-Rule" id="MF_00139"/>
    </source>
</evidence>
<dbReference type="InterPro" id="IPR024051">
    <property type="entry name" value="AICAR_Tfase_dup_dom_sf"/>
</dbReference>
<dbReference type="SMART" id="SM00851">
    <property type="entry name" value="MGS"/>
    <property type="match status" value="1"/>
</dbReference>
<dbReference type="EMBL" id="CP029803">
    <property type="protein sequence ID" value="AWT60308.1"/>
    <property type="molecule type" value="Genomic_DNA"/>
</dbReference>
<organism evidence="12 13">
    <name type="scientific">Candidatus Moanibacter tarae</name>
    <dbReference type="NCBI Taxonomy" id="2200854"/>
    <lineage>
        <taxon>Bacteria</taxon>
        <taxon>Pseudomonadati</taxon>
        <taxon>Verrucomicrobiota</taxon>
        <taxon>Opitutia</taxon>
        <taxon>Puniceicoccales</taxon>
        <taxon>Puniceicoccales incertae sedis</taxon>
        <taxon>Candidatus Moanibacter</taxon>
    </lineage>
</organism>
<keyword evidence="5 10" id="KW-0658">Purine biosynthesis</keyword>
<comment type="similarity">
    <text evidence="3 10">Belongs to the PurH family.</text>
</comment>
<dbReference type="PROSITE" id="PS51855">
    <property type="entry name" value="MGS"/>
    <property type="match status" value="1"/>
</dbReference>
<dbReference type="FunFam" id="3.40.50.1380:FF:000001">
    <property type="entry name" value="Bifunctional purine biosynthesis protein PurH"/>
    <property type="match status" value="1"/>
</dbReference>
<dbReference type="InterPro" id="IPR016193">
    <property type="entry name" value="Cytidine_deaminase-like"/>
</dbReference>
<evidence type="ECO:0000256" key="6">
    <source>
        <dbReference type="ARBA" id="ARBA00022801"/>
    </source>
</evidence>
<evidence type="ECO:0000313" key="13">
    <source>
        <dbReference type="Proteomes" id="UP000247465"/>
    </source>
</evidence>
<evidence type="ECO:0000256" key="4">
    <source>
        <dbReference type="ARBA" id="ARBA00022679"/>
    </source>
</evidence>